<evidence type="ECO:0000313" key="1">
    <source>
        <dbReference type="EMBL" id="QEG16420.1"/>
    </source>
</evidence>
<proteinExistence type="predicted"/>
<reference evidence="1 2" key="1">
    <citation type="submission" date="2019-08" db="EMBL/GenBank/DDBJ databases">
        <title>Deep-cultivation of Planctomycetes and their phenomic and genomic characterization uncovers novel biology.</title>
        <authorList>
            <person name="Wiegand S."/>
            <person name="Jogler M."/>
            <person name="Boedeker C."/>
            <person name="Pinto D."/>
            <person name="Vollmers J."/>
            <person name="Rivas-Marin E."/>
            <person name="Kohn T."/>
            <person name="Peeters S.H."/>
            <person name="Heuer A."/>
            <person name="Rast P."/>
            <person name="Oberbeckmann S."/>
            <person name="Bunk B."/>
            <person name="Jeske O."/>
            <person name="Meyerdierks A."/>
            <person name="Storesund J.E."/>
            <person name="Kallscheuer N."/>
            <person name="Luecker S."/>
            <person name="Lage O.M."/>
            <person name="Pohl T."/>
            <person name="Merkel B.J."/>
            <person name="Hornburger P."/>
            <person name="Mueller R.-W."/>
            <person name="Bruemmer F."/>
            <person name="Labrenz M."/>
            <person name="Spormann A.M."/>
            <person name="Op den Camp H."/>
            <person name="Overmann J."/>
            <person name="Amann R."/>
            <person name="Jetten M.S.M."/>
            <person name="Mascher T."/>
            <person name="Medema M.H."/>
            <person name="Devos D.P."/>
            <person name="Kaster A.-K."/>
            <person name="Ovreas L."/>
            <person name="Rohde M."/>
            <person name="Galperin M.Y."/>
            <person name="Jogler C."/>
        </authorList>
    </citation>
    <scope>NUCLEOTIDE SEQUENCE [LARGE SCALE GENOMIC DNA]</scope>
    <source>
        <strain evidence="1 2">DSM 8797</strain>
    </source>
</reference>
<organism evidence="1 2">
    <name type="scientific">Gimesia maris</name>
    <dbReference type="NCBI Taxonomy" id="122"/>
    <lineage>
        <taxon>Bacteria</taxon>
        <taxon>Pseudomonadati</taxon>
        <taxon>Planctomycetota</taxon>
        <taxon>Planctomycetia</taxon>
        <taxon>Planctomycetales</taxon>
        <taxon>Planctomycetaceae</taxon>
        <taxon>Gimesia</taxon>
    </lineage>
</organism>
<protein>
    <submittedName>
        <fullName evidence="1">Uncharacterized protein</fullName>
    </submittedName>
</protein>
<accession>A0ABX5YLC8</accession>
<keyword evidence="2" id="KW-1185">Reference proteome</keyword>
<sequence>MMMLFSDIVRRRKMHCGAEMRKICIVGQNGTSSAVFLKRLRRACADELIYSNVKSCICLQCIELALTI</sequence>
<dbReference type="EMBL" id="CP042910">
    <property type="protein sequence ID" value="QEG16420.1"/>
    <property type="molecule type" value="Genomic_DNA"/>
</dbReference>
<evidence type="ECO:0000313" key="2">
    <source>
        <dbReference type="Proteomes" id="UP000322887"/>
    </source>
</evidence>
<name>A0ABX5YLC8_9PLAN</name>
<gene>
    <name evidence="1" type="ORF">GmarT_22840</name>
</gene>
<dbReference type="Proteomes" id="UP000322887">
    <property type="component" value="Chromosome"/>
</dbReference>